<keyword evidence="2" id="KW-1185">Reference proteome</keyword>
<sequence>MTLQARRVAECAPTKRNGTTLCKSQPVGSEPANIKASELAEREVSEVGEVESAVHGAVPAVDQAEPEVHQPVPEVDELVLAVDEAVPRVKGAVAKVERAVPAVHDEVPAATAATQRRPLSSLPQIINCEAQLYAVAPPAPHRLPVGEPIEQSPYGCQ</sequence>
<evidence type="ECO:0000313" key="2">
    <source>
        <dbReference type="Proteomes" id="UP000269721"/>
    </source>
</evidence>
<proteinExistence type="predicted"/>
<reference evidence="2" key="1">
    <citation type="journal article" date="2018" name="Nat. Microbiol.">
        <title>Leveraging single-cell genomics to expand the fungal tree of life.</title>
        <authorList>
            <person name="Ahrendt S.R."/>
            <person name="Quandt C.A."/>
            <person name="Ciobanu D."/>
            <person name="Clum A."/>
            <person name="Salamov A."/>
            <person name="Andreopoulos B."/>
            <person name="Cheng J.F."/>
            <person name="Woyke T."/>
            <person name="Pelin A."/>
            <person name="Henrissat B."/>
            <person name="Reynolds N.K."/>
            <person name="Benny G.L."/>
            <person name="Smith M.E."/>
            <person name="James T.Y."/>
            <person name="Grigoriev I.V."/>
        </authorList>
    </citation>
    <scope>NUCLEOTIDE SEQUENCE [LARGE SCALE GENOMIC DNA]</scope>
</reference>
<dbReference type="EMBL" id="KZ995359">
    <property type="protein sequence ID" value="RKO90832.1"/>
    <property type="molecule type" value="Genomic_DNA"/>
</dbReference>
<dbReference type="Proteomes" id="UP000269721">
    <property type="component" value="Unassembled WGS sequence"/>
</dbReference>
<dbReference type="AlphaFoldDB" id="A0A4P9WEK8"/>
<protein>
    <submittedName>
        <fullName evidence="1">Uncharacterized protein</fullName>
    </submittedName>
</protein>
<organism evidence="1 2">
    <name type="scientific">Blyttiomyces helicus</name>
    <dbReference type="NCBI Taxonomy" id="388810"/>
    <lineage>
        <taxon>Eukaryota</taxon>
        <taxon>Fungi</taxon>
        <taxon>Fungi incertae sedis</taxon>
        <taxon>Chytridiomycota</taxon>
        <taxon>Chytridiomycota incertae sedis</taxon>
        <taxon>Chytridiomycetes</taxon>
        <taxon>Chytridiomycetes incertae sedis</taxon>
        <taxon>Blyttiomyces</taxon>
    </lineage>
</organism>
<gene>
    <name evidence="1" type="ORF">BDK51DRAFT_49589</name>
</gene>
<name>A0A4P9WEK8_9FUNG</name>
<evidence type="ECO:0000313" key="1">
    <source>
        <dbReference type="EMBL" id="RKO90832.1"/>
    </source>
</evidence>
<accession>A0A4P9WEK8</accession>